<dbReference type="HAMAP" id="MF_00050">
    <property type="entry name" value="EF_Ts"/>
    <property type="match status" value="1"/>
</dbReference>
<dbReference type="GO" id="GO:0003746">
    <property type="term" value="F:translation elongation factor activity"/>
    <property type="evidence" value="ECO:0007669"/>
    <property type="project" value="UniProtKB-UniRule"/>
</dbReference>
<feature type="domain" description="Translation elongation factor EFTs/EF1B dimerisation" evidence="8">
    <location>
        <begin position="93"/>
        <end position="239"/>
    </location>
</feature>
<keyword evidence="3 6" id="KW-0648">Protein biosynthesis</keyword>
<dbReference type="NCBIfam" id="TIGR00116">
    <property type="entry name" value="tsf"/>
    <property type="match status" value="1"/>
</dbReference>
<dbReference type="InterPro" id="IPR014039">
    <property type="entry name" value="Transl_elong_EFTs/EF1B_dimer"/>
</dbReference>
<dbReference type="InterPro" id="IPR001816">
    <property type="entry name" value="Transl_elong_EFTs/EF1B"/>
</dbReference>
<evidence type="ECO:0000256" key="3">
    <source>
        <dbReference type="ARBA" id="ARBA00022917"/>
    </source>
</evidence>
<dbReference type="Gene3D" id="3.30.479.20">
    <property type="entry name" value="Elongation factor Ts, dimerisation domain"/>
    <property type="match status" value="2"/>
</dbReference>
<keyword evidence="4" id="KW-0809">Transit peptide</keyword>
<evidence type="ECO:0000313" key="9">
    <source>
        <dbReference type="EMBL" id="JAC17210.1"/>
    </source>
</evidence>
<dbReference type="InterPro" id="IPR018101">
    <property type="entry name" value="Transl_elong_Ts_CS"/>
</dbReference>
<reference evidence="9" key="1">
    <citation type="journal article" date="2014" name="PLoS Negl. Trop. Dis.">
        <title>An updated insight into the Sialotranscriptome of Triatoma infestans: developmental stage and geographic variations.</title>
        <authorList>
            <person name="Schwarz A."/>
            <person name="Medrano-Mercado N."/>
            <person name="Schaub G.A."/>
            <person name="Struchiner C.J."/>
            <person name="Bargues M.D."/>
            <person name="Levy M.Z."/>
            <person name="Ribeiro J.M."/>
        </authorList>
    </citation>
    <scope>NUCLEOTIDE SEQUENCE</scope>
    <source>
        <strain evidence="9">Chile</strain>
        <tissue evidence="9">Salivary glands</tissue>
    </source>
</reference>
<dbReference type="InterPro" id="IPR036402">
    <property type="entry name" value="EF-Ts_dimer_sf"/>
</dbReference>
<dbReference type="Gene3D" id="1.10.8.10">
    <property type="entry name" value="DNA helicase RuvA subunit, C-terminal domain"/>
    <property type="match status" value="1"/>
</dbReference>
<dbReference type="FunFam" id="1.10.8.10:FF:000031">
    <property type="entry name" value="Elongation factor Ts, mitochondrial"/>
    <property type="match status" value="1"/>
</dbReference>
<dbReference type="GO" id="GO:0070125">
    <property type="term" value="P:mitochondrial translational elongation"/>
    <property type="evidence" value="ECO:0007669"/>
    <property type="project" value="TreeGrafter"/>
</dbReference>
<dbReference type="InterPro" id="IPR009060">
    <property type="entry name" value="UBA-like_sf"/>
</dbReference>
<accession>A0A023F7I8</accession>
<comment type="subcellular location">
    <subcellularLocation>
        <location evidence="6">Mitochondrion</location>
    </subcellularLocation>
</comment>
<dbReference type="GO" id="GO:0005739">
    <property type="term" value="C:mitochondrion"/>
    <property type="evidence" value="ECO:0007669"/>
    <property type="project" value="UniProtKB-SubCell"/>
</dbReference>
<organism evidence="9">
    <name type="scientific">Triatoma infestans</name>
    <name type="common">Assassin bug</name>
    <dbReference type="NCBI Taxonomy" id="30076"/>
    <lineage>
        <taxon>Eukaryota</taxon>
        <taxon>Metazoa</taxon>
        <taxon>Ecdysozoa</taxon>
        <taxon>Arthropoda</taxon>
        <taxon>Hexapoda</taxon>
        <taxon>Insecta</taxon>
        <taxon>Pterygota</taxon>
        <taxon>Neoptera</taxon>
        <taxon>Paraneoptera</taxon>
        <taxon>Hemiptera</taxon>
        <taxon>Heteroptera</taxon>
        <taxon>Panheteroptera</taxon>
        <taxon>Cimicomorpha</taxon>
        <taxon>Reduviidae</taxon>
        <taxon>Triatominae</taxon>
        <taxon>Triatoma</taxon>
    </lineage>
</organism>
<dbReference type="PROSITE" id="PS01127">
    <property type="entry name" value="EF_TS_2"/>
    <property type="match status" value="1"/>
</dbReference>
<evidence type="ECO:0000256" key="4">
    <source>
        <dbReference type="ARBA" id="ARBA00022946"/>
    </source>
</evidence>
<evidence type="ECO:0000256" key="2">
    <source>
        <dbReference type="ARBA" id="ARBA00022768"/>
    </source>
</evidence>
<dbReference type="SUPFAM" id="SSF54713">
    <property type="entry name" value="Elongation factor Ts (EF-Ts), dimerisation domain"/>
    <property type="match status" value="1"/>
</dbReference>
<comment type="function">
    <text evidence="6 7">Associates with the EF-Tu.GDP complex and induces the exchange of GDP to GTP. It remains bound to the aminoacyl-tRNA.EF-Tu.GTP complex up to the GTP hydrolysis stage on the ribosome.</text>
</comment>
<evidence type="ECO:0000256" key="5">
    <source>
        <dbReference type="ARBA" id="ARBA00023128"/>
    </source>
</evidence>
<dbReference type="AlphaFoldDB" id="A0A023F7I8"/>
<dbReference type="PANTHER" id="PTHR11741:SF0">
    <property type="entry name" value="ELONGATION FACTOR TS, MITOCHONDRIAL"/>
    <property type="match status" value="1"/>
</dbReference>
<evidence type="ECO:0000256" key="7">
    <source>
        <dbReference type="RuleBase" id="RU000642"/>
    </source>
</evidence>
<proteinExistence type="evidence at transcript level"/>
<keyword evidence="2 6" id="KW-0251">Elongation factor</keyword>
<dbReference type="PANTHER" id="PTHR11741">
    <property type="entry name" value="ELONGATION FACTOR TS"/>
    <property type="match status" value="1"/>
</dbReference>
<dbReference type="CDD" id="cd14275">
    <property type="entry name" value="UBA_EF-Ts"/>
    <property type="match status" value="1"/>
</dbReference>
<comment type="similarity">
    <text evidence="1 6 7">Belongs to the EF-Ts family.</text>
</comment>
<keyword evidence="5 6" id="KW-0496">Mitochondrion</keyword>
<evidence type="ECO:0000259" key="8">
    <source>
        <dbReference type="Pfam" id="PF00889"/>
    </source>
</evidence>
<evidence type="ECO:0000256" key="6">
    <source>
        <dbReference type="HAMAP-Rule" id="MF_03135"/>
    </source>
</evidence>
<dbReference type="SUPFAM" id="SSF46934">
    <property type="entry name" value="UBA-like"/>
    <property type="match status" value="1"/>
</dbReference>
<evidence type="ECO:0000256" key="1">
    <source>
        <dbReference type="ARBA" id="ARBA00005532"/>
    </source>
</evidence>
<sequence length="307" mass="34348">MNHKHFLQRLFHANSVLKSASNKNNLAKLRKKTGYTFSNCKKALEVNNNDIALAEKWLKEQAQALGWSKATKLEGRSTLQGLIGLTMTNESSLLMEINCETDFVARNKSFTSFVEMSVDNCLKHFKQHPECNELLKINLENKDLKAIVGPEGKTLADHTALVISKLGENINLRRATYIKTPANVCLAGYTHPTLEKMAAKVYTGKYGSLIAYTTARNDNTVQHVARQICQHIVGMNPTKIGIHGEDEPMENKDEESVMIYQDFLIDPSITVGQLIQDVGINIVDFIRFECGEQIEEVADPVKVGQRA</sequence>
<dbReference type="Pfam" id="PF00889">
    <property type="entry name" value="EF_TS"/>
    <property type="match status" value="1"/>
</dbReference>
<protein>
    <recommendedName>
        <fullName evidence="6">Elongation factor Ts, mitochondrial</fullName>
        <shortName evidence="6">EF-Ts</shortName>
        <shortName evidence="6">EF-TsMt</shortName>
    </recommendedName>
</protein>
<name>A0A023F7I8_TRIIF</name>
<dbReference type="Pfam" id="PF25025">
    <property type="entry name" value="EF-Ts_N"/>
    <property type="match status" value="1"/>
</dbReference>
<dbReference type="EMBL" id="GBBI01001502">
    <property type="protein sequence ID" value="JAC17210.1"/>
    <property type="molecule type" value="mRNA"/>
</dbReference>